<evidence type="ECO:0000313" key="3">
    <source>
        <dbReference type="EMBL" id="MCK9793659.1"/>
    </source>
</evidence>
<feature type="chain" id="PRO_5046939273" evidence="2">
    <location>
        <begin position="23"/>
        <end position="128"/>
    </location>
</feature>
<evidence type="ECO:0000256" key="2">
    <source>
        <dbReference type="SAM" id="SignalP"/>
    </source>
</evidence>
<gene>
    <name evidence="3" type="ORF">M1843_07865</name>
</gene>
<feature type="signal peptide" evidence="2">
    <location>
        <begin position="1"/>
        <end position="22"/>
    </location>
</feature>
<reference evidence="3 4" key="1">
    <citation type="submission" date="2022-02" db="EMBL/GenBank/DDBJ databases">
        <title>The car tank lid bacteriome: a reservoir of bacteria with potential in bioremediation of fuel.</title>
        <authorList>
            <person name="Vidal-Verdu A."/>
            <person name="Gomez-Martinez D."/>
            <person name="Latorre-Perez A."/>
            <person name="Pereto J."/>
            <person name="Porcar M."/>
        </authorList>
    </citation>
    <scope>NUCLEOTIDE SEQUENCE [LARGE SCALE GENOMIC DNA]</scope>
    <source>
        <strain evidence="3 4">4D.3</strain>
    </source>
</reference>
<sequence length="128" mass="12939">MTNPVRRMRSASVTLGVTAVVAASLTGCGSQDADNRAICVDPETQLRVDDDECDEDDDYHGTGTPAAGFYWYYLRSGGRAPAVGASYATSAGSFDSTKLSGSSSKGGVSSDGGTISRGGFGGSGHVGS</sequence>
<keyword evidence="4" id="KW-1185">Reference proteome</keyword>
<dbReference type="EMBL" id="JALQCY010000002">
    <property type="protein sequence ID" value="MCK9793659.1"/>
    <property type="molecule type" value="Genomic_DNA"/>
</dbReference>
<name>A0ABT0J2M5_9MICO</name>
<evidence type="ECO:0000256" key="1">
    <source>
        <dbReference type="SAM" id="MobiDB-lite"/>
    </source>
</evidence>
<feature type="region of interest" description="Disordered" evidence="1">
    <location>
        <begin position="92"/>
        <end position="128"/>
    </location>
</feature>
<dbReference type="RefSeq" id="WP_416343496.1">
    <property type="nucleotide sequence ID" value="NZ_JALQCY010000002.1"/>
</dbReference>
<comment type="caution">
    <text evidence="3">The sequence shown here is derived from an EMBL/GenBank/DDBJ whole genome shotgun (WGS) entry which is preliminary data.</text>
</comment>
<dbReference type="Proteomes" id="UP001651050">
    <property type="component" value="Unassembled WGS sequence"/>
</dbReference>
<protein>
    <submittedName>
        <fullName evidence="3">tRNA-dihydrouridine synthase</fullName>
    </submittedName>
</protein>
<dbReference type="PROSITE" id="PS51257">
    <property type="entry name" value="PROKAR_LIPOPROTEIN"/>
    <property type="match status" value="1"/>
</dbReference>
<keyword evidence="2" id="KW-0732">Signal</keyword>
<accession>A0ABT0J2M5</accession>
<proteinExistence type="predicted"/>
<feature type="compositionally biased region" description="Low complexity" evidence="1">
    <location>
        <begin position="92"/>
        <end position="114"/>
    </location>
</feature>
<feature type="compositionally biased region" description="Gly residues" evidence="1">
    <location>
        <begin position="115"/>
        <end position="128"/>
    </location>
</feature>
<organism evidence="3 4">
    <name type="scientific">Isoptericola peretonis</name>
    <dbReference type="NCBI Taxonomy" id="2918523"/>
    <lineage>
        <taxon>Bacteria</taxon>
        <taxon>Bacillati</taxon>
        <taxon>Actinomycetota</taxon>
        <taxon>Actinomycetes</taxon>
        <taxon>Micrococcales</taxon>
        <taxon>Promicromonosporaceae</taxon>
        <taxon>Isoptericola</taxon>
    </lineage>
</organism>
<evidence type="ECO:0000313" key="4">
    <source>
        <dbReference type="Proteomes" id="UP001651050"/>
    </source>
</evidence>